<comment type="caution">
    <text evidence="2">The sequence shown here is derived from an EMBL/GenBank/DDBJ whole genome shotgun (WGS) entry which is preliminary data.</text>
</comment>
<feature type="domain" description="Rhodanese" evidence="1">
    <location>
        <begin position="32"/>
        <end position="121"/>
    </location>
</feature>
<protein>
    <submittedName>
        <fullName evidence="2">Sulfurtransferase</fullName>
    </submittedName>
</protein>
<dbReference type="InterPro" id="IPR036873">
    <property type="entry name" value="Rhodanese-like_dom_sf"/>
</dbReference>
<dbReference type="Gene3D" id="3.40.250.10">
    <property type="entry name" value="Rhodanese-like domain"/>
    <property type="match status" value="1"/>
</dbReference>
<dbReference type="Pfam" id="PF00581">
    <property type="entry name" value="Rhodanese"/>
    <property type="match status" value="1"/>
</dbReference>
<dbReference type="SUPFAM" id="SSF52821">
    <property type="entry name" value="Rhodanese/Cell cycle control phosphatase"/>
    <property type="match status" value="1"/>
</dbReference>
<dbReference type="GO" id="GO:0016740">
    <property type="term" value="F:transferase activity"/>
    <property type="evidence" value="ECO:0007669"/>
    <property type="project" value="UniProtKB-KW"/>
</dbReference>
<organism evidence="2 3">
    <name type="scientific">Aeromicrobium ginsengisoli</name>
    <dbReference type="NCBI Taxonomy" id="363867"/>
    <lineage>
        <taxon>Bacteria</taxon>
        <taxon>Bacillati</taxon>
        <taxon>Actinomycetota</taxon>
        <taxon>Actinomycetes</taxon>
        <taxon>Propionibacteriales</taxon>
        <taxon>Nocardioidaceae</taxon>
        <taxon>Aeromicrobium</taxon>
    </lineage>
</organism>
<dbReference type="SMART" id="SM00450">
    <property type="entry name" value="RHOD"/>
    <property type="match status" value="1"/>
</dbReference>
<evidence type="ECO:0000313" key="2">
    <source>
        <dbReference type="EMBL" id="KAA1395132.1"/>
    </source>
</evidence>
<reference evidence="2" key="1">
    <citation type="submission" date="2019-09" db="EMBL/GenBank/DDBJ databases">
        <authorList>
            <person name="Li J."/>
        </authorList>
    </citation>
    <scope>NUCLEOTIDE SEQUENCE [LARGE SCALE GENOMIC DNA]</scope>
    <source>
        <strain evidence="2">JCM 14732</strain>
    </source>
</reference>
<dbReference type="CDD" id="cd00158">
    <property type="entry name" value="RHOD"/>
    <property type="match status" value="1"/>
</dbReference>
<name>A0A5M4FB76_9ACTN</name>
<proteinExistence type="predicted"/>
<dbReference type="RefSeq" id="WP_149689802.1">
    <property type="nucleotide sequence ID" value="NZ_SDPQ02000003.1"/>
</dbReference>
<keyword evidence="3" id="KW-1185">Reference proteome</keyword>
<sequence>MTETTTACDLPAAPRTTHSAVLVSPAIAAAAVDGGARFIDVRSEGFRARTGGLPQAEIVDKPALAEAFADREDARPVVVICGSINGSGPVADQLVEWGFSNVVHVDGGFAAWKDAGLATTPATDPDA</sequence>
<dbReference type="Proteomes" id="UP000380867">
    <property type="component" value="Unassembled WGS sequence"/>
</dbReference>
<evidence type="ECO:0000259" key="1">
    <source>
        <dbReference type="PROSITE" id="PS50206"/>
    </source>
</evidence>
<evidence type="ECO:0000313" key="3">
    <source>
        <dbReference type="Proteomes" id="UP000380867"/>
    </source>
</evidence>
<gene>
    <name evidence="2" type="ORF">ESP70_013225</name>
</gene>
<dbReference type="InterPro" id="IPR001763">
    <property type="entry name" value="Rhodanese-like_dom"/>
</dbReference>
<dbReference type="PROSITE" id="PS50206">
    <property type="entry name" value="RHODANESE_3"/>
    <property type="match status" value="1"/>
</dbReference>
<accession>A0A5M4FB76</accession>
<dbReference type="OrthoDB" id="4828183at2"/>
<dbReference type="EMBL" id="SDPQ02000003">
    <property type="protein sequence ID" value="KAA1395132.1"/>
    <property type="molecule type" value="Genomic_DNA"/>
</dbReference>
<dbReference type="AlphaFoldDB" id="A0A5M4FB76"/>